<dbReference type="EMBL" id="CM055747">
    <property type="protein sequence ID" value="KAJ7996670.1"/>
    <property type="molecule type" value="Genomic_DNA"/>
</dbReference>
<comment type="caution">
    <text evidence="1">The sequence shown here is derived from an EMBL/GenBank/DDBJ whole genome shotgun (WGS) entry which is preliminary data.</text>
</comment>
<reference evidence="1" key="1">
    <citation type="submission" date="2021-05" db="EMBL/GenBank/DDBJ databases">
        <authorList>
            <person name="Pan Q."/>
            <person name="Jouanno E."/>
            <person name="Zahm M."/>
            <person name="Klopp C."/>
            <person name="Cabau C."/>
            <person name="Louis A."/>
            <person name="Berthelot C."/>
            <person name="Parey E."/>
            <person name="Roest Crollius H."/>
            <person name="Montfort J."/>
            <person name="Robinson-Rechavi M."/>
            <person name="Bouchez O."/>
            <person name="Lampietro C."/>
            <person name="Lopez Roques C."/>
            <person name="Donnadieu C."/>
            <person name="Postlethwait J."/>
            <person name="Bobe J."/>
            <person name="Dillon D."/>
            <person name="Chandos A."/>
            <person name="von Hippel F."/>
            <person name="Guiguen Y."/>
        </authorList>
    </citation>
    <scope>NUCLEOTIDE SEQUENCE</scope>
    <source>
        <strain evidence="1">YG-Jan2019</strain>
    </source>
</reference>
<proteinExistence type="predicted"/>
<accession>A0ACC2FZC9</accession>
<evidence type="ECO:0000313" key="1">
    <source>
        <dbReference type="EMBL" id="KAJ7996670.1"/>
    </source>
</evidence>
<name>A0ACC2FZC9_DALPE</name>
<evidence type="ECO:0000313" key="2">
    <source>
        <dbReference type="Proteomes" id="UP001157502"/>
    </source>
</evidence>
<gene>
    <name evidence="1" type="ORF">DPEC_G00239440</name>
</gene>
<organism evidence="1 2">
    <name type="scientific">Dallia pectoralis</name>
    <name type="common">Alaska blackfish</name>
    <dbReference type="NCBI Taxonomy" id="75939"/>
    <lineage>
        <taxon>Eukaryota</taxon>
        <taxon>Metazoa</taxon>
        <taxon>Chordata</taxon>
        <taxon>Craniata</taxon>
        <taxon>Vertebrata</taxon>
        <taxon>Euteleostomi</taxon>
        <taxon>Actinopterygii</taxon>
        <taxon>Neopterygii</taxon>
        <taxon>Teleostei</taxon>
        <taxon>Protacanthopterygii</taxon>
        <taxon>Esociformes</taxon>
        <taxon>Umbridae</taxon>
        <taxon>Dallia</taxon>
    </lineage>
</organism>
<dbReference type="Proteomes" id="UP001157502">
    <property type="component" value="Chromosome 20"/>
</dbReference>
<protein>
    <submittedName>
        <fullName evidence="1">Uncharacterized protein</fullName>
    </submittedName>
</protein>
<keyword evidence="2" id="KW-1185">Reference proteome</keyword>
<sequence length="235" mass="26780">MTNSLPVNFHGSYLVYAVSLLLACLMVLQSNRIREMESELRELRRLTMLVCGNRGETFSDDVSLCRIYDSDRRSKWSGVRQKRDISKRGSQRERRTARRREFLHLVPISSLSNDENDYTVVRWATGQSLEAGLRVSEETVTVVTAGTYFIYSQVLYKDTTWSMGHVIQKHLNGVVSSLMKCIQSMPSNSTVAQNTCYTAGVHYLEQDSTLKLSIPRKSAGLVLRPHTTFLGMFRI</sequence>